<evidence type="ECO:0000256" key="3">
    <source>
        <dbReference type="ARBA" id="ARBA00022475"/>
    </source>
</evidence>
<proteinExistence type="predicted"/>
<evidence type="ECO:0000256" key="9">
    <source>
        <dbReference type="ARBA" id="ARBA00023136"/>
    </source>
</evidence>
<name>A0A1M6ACA7_9RHOB</name>
<evidence type="ECO:0000259" key="10">
    <source>
        <dbReference type="PROSITE" id="PS50893"/>
    </source>
</evidence>
<keyword evidence="4" id="KW-0410">Iron transport</keyword>
<dbReference type="STRING" id="1447782.SAMN05444417_0352"/>
<dbReference type="GO" id="GO:0005524">
    <property type="term" value="F:ATP binding"/>
    <property type="evidence" value="ECO:0007669"/>
    <property type="project" value="UniProtKB-KW"/>
</dbReference>
<gene>
    <name evidence="11" type="ORF">SAMN05444417_0352</name>
</gene>
<dbReference type="InterPro" id="IPR051535">
    <property type="entry name" value="Siderophore_ABC-ATPase"/>
</dbReference>
<evidence type="ECO:0000256" key="5">
    <source>
        <dbReference type="ARBA" id="ARBA00022741"/>
    </source>
</evidence>
<comment type="subcellular location">
    <subcellularLocation>
        <location evidence="1">Cell membrane</location>
        <topology evidence="1">Peripheral membrane protein</topology>
    </subcellularLocation>
</comment>
<dbReference type="Pfam" id="PF00005">
    <property type="entry name" value="ABC_tran"/>
    <property type="match status" value="1"/>
</dbReference>
<evidence type="ECO:0000313" key="11">
    <source>
        <dbReference type="EMBL" id="SHI34018.1"/>
    </source>
</evidence>
<dbReference type="InterPro" id="IPR003439">
    <property type="entry name" value="ABC_transporter-like_ATP-bd"/>
</dbReference>
<evidence type="ECO:0000256" key="6">
    <source>
        <dbReference type="ARBA" id="ARBA00022840"/>
    </source>
</evidence>
<keyword evidence="9" id="KW-0472">Membrane</keyword>
<dbReference type="EMBL" id="FQYO01000001">
    <property type="protein sequence ID" value="SHI34018.1"/>
    <property type="molecule type" value="Genomic_DNA"/>
</dbReference>
<keyword evidence="2" id="KW-0813">Transport</keyword>
<dbReference type="CDD" id="cd03214">
    <property type="entry name" value="ABC_Iron-Siderophores_B12_Hemin"/>
    <property type="match status" value="1"/>
</dbReference>
<dbReference type="GO" id="GO:0005886">
    <property type="term" value="C:plasma membrane"/>
    <property type="evidence" value="ECO:0007669"/>
    <property type="project" value="UniProtKB-SubCell"/>
</dbReference>
<evidence type="ECO:0000313" key="12">
    <source>
        <dbReference type="Proteomes" id="UP000184292"/>
    </source>
</evidence>
<evidence type="ECO:0000256" key="4">
    <source>
        <dbReference type="ARBA" id="ARBA00022496"/>
    </source>
</evidence>
<dbReference type="GO" id="GO:0006826">
    <property type="term" value="P:iron ion transport"/>
    <property type="evidence" value="ECO:0007669"/>
    <property type="project" value="UniProtKB-KW"/>
</dbReference>
<dbReference type="SUPFAM" id="SSF52540">
    <property type="entry name" value="P-loop containing nucleoside triphosphate hydrolases"/>
    <property type="match status" value="1"/>
</dbReference>
<dbReference type="Gene3D" id="3.40.50.300">
    <property type="entry name" value="P-loop containing nucleotide triphosphate hydrolases"/>
    <property type="match status" value="1"/>
</dbReference>
<dbReference type="SMART" id="SM00382">
    <property type="entry name" value="AAA"/>
    <property type="match status" value="1"/>
</dbReference>
<feature type="domain" description="ABC transporter" evidence="10">
    <location>
        <begin position="2"/>
        <end position="238"/>
    </location>
</feature>
<dbReference type="InterPro" id="IPR003593">
    <property type="entry name" value="AAA+_ATPase"/>
</dbReference>
<dbReference type="InterPro" id="IPR027417">
    <property type="entry name" value="P-loop_NTPase"/>
</dbReference>
<dbReference type="PROSITE" id="PS50893">
    <property type="entry name" value="ABC_TRANSPORTER_2"/>
    <property type="match status" value="1"/>
</dbReference>
<keyword evidence="8" id="KW-0406">Ion transport</keyword>
<sequence length="253" mass="27456">MIELSDLIVERDHARILDRIDLRFGQGGLTAMIGPNGAGKSTLLHAMAGLLPLAAGRVTVEGLDMPNARPRERARVVALMTQTDRVTARLNVEDLVSFGRWTHHGGRPGPDDRAAVDEALELFDLGPLRDRLLDTLSGGQRQRAFVAMAHAQGTPWMLLDEPLAALDPRYVRDLMERLHAISRPGPGQRSVVVVMHDLATAARYADRIVALKDGRLVTAGPAQLRLTGALLSDLFDTPLAVETVAGRRLVVPA</sequence>
<accession>A0A1M6ACA7</accession>
<dbReference type="GO" id="GO:0016887">
    <property type="term" value="F:ATP hydrolysis activity"/>
    <property type="evidence" value="ECO:0007669"/>
    <property type="project" value="InterPro"/>
</dbReference>
<keyword evidence="3" id="KW-1003">Cell membrane</keyword>
<dbReference type="OrthoDB" id="9805601at2"/>
<dbReference type="Proteomes" id="UP000184292">
    <property type="component" value="Unassembled WGS sequence"/>
</dbReference>
<dbReference type="AlphaFoldDB" id="A0A1M6ACA7"/>
<dbReference type="PANTHER" id="PTHR42771:SF3">
    <property type="entry name" value="PETROBACTIN IMPORT ATP-BINDING PROTEIN YCLP"/>
    <property type="match status" value="1"/>
</dbReference>
<protein>
    <submittedName>
        <fullName evidence="11">Iron complex transport system ATP-binding protein</fullName>
    </submittedName>
</protein>
<evidence type="ECO:0000256" key="7">
    <source>
        <dbReference type="ARBA" id="ARBA00023004"/>
    </source>
</evidence>
<organism evidence="11 12">
    <name type="scientific">Wenxinia saemankumensis</name>
    <dbReference type="NCBI Taxonomy" id="1447782"/>
    <lineage>
        <taxon>Bacteria</taxon>
        <taxon>Pseudomonadati</taxon>
        <taxon>Pseudomonadota</taxon>
        <taxon>Alphaproteobacteria</taxon>
        <taxon>Rhodobacterales</taxon>
        <taxon>Roseobacteraceae</taxon>
        <taxon>Wenxinia</taxon>
    </lineage>
</organism>
<dbReference type="PANTHER" id="PTHR42771">
    <property type="entry name" value="IRON(3+)-HYDROXAMATE IMPORT ATP-BINDING PROTEIN FHUC"/>
    <property type="match status" value="1"/>
</dbReference>
<evidence type="ECO:0000256" key="1">
    <source>
        <dbReference type="ARBA" id="ARBA00004202"/>
    </source>
</evidence>
<keyword evidence="5" id="KW-0547">Nucleotide-binding</keyword>
<keyword evidence="6 11" id="KW-0067">ATP-binding</keyword>
<reference evidence="11 12" key="1">
    <citation type="submission" date="2016-11" db="EMBL/GenBank/DDBJ databases">
        <authorList>
            <person name="Jaros S."/>
            <person name="Januszkiewicz K."/>
            <person name="Wedrychowicz H."/>
        </authorList>
    </citation>
    <scope>NUCLEOTIDE SEQUENCE [LARGE SCALE GENOMIC DNA]</scope>
    <source>
        <strain evidence="11 12">DSM 100565</strain>
    </source>
</reference>
<evidence type="ECO:0000256" key="2">
    <source>
        <dbReference type="ARBA" id="ARBA00022448"/>
    </source>
</evidence>
<keyword evidence="7" id="KW-0408">Iron</keyword>
<dbReference type="RefSeq" id="WP_073325983.1">
    <property type="nucleotide sequence ID" value="NZ_FQYO01000001.1"/>
</dbReference>
<keyword evidence="12" id="KW-1185">Reference proteome</keyword>
<evidence type="ECO:0000256" key="8">
    <source>
        <dbReference type="ARBA" id="ARBA00023065"/>
    </source>
</evidence>